<sequence>MKFSVFSSGSDGNCTLVQTGKVNILIDAGITRKQILENLERYSLSLKDISALLITHEHIDHIKALPQLLKECHLRVYMSGGTYMAIKESYSRPGKEKVYELLVEKKNNGDLIIINRIENSILYPFFMESDLRIQVLPLFHDAKECIGFSFTNEDKKLVYITDTGYVHQAIYSEIANADAYVLESNHDPEILMHSERPYMLKIRILGDHGHMSNEDSMITLCNVMGPKTKIVLHAHISQECNLTEIIELTREKVFNDFGIEAKGVKFGILKPYFSGDYEIWK</sequence>
<dbReference type="AlphaFoldDB" id="A0A397RW59"/>
<protein>
    <submittedName>
        <fullName evidence="2">Phosphoribosyl 1,2-cyclic phosphodiesterase</fullName>
    </submittedName>
</protein>
<dbReference type="InterPro" id="IPR052533">
    <property type="entry name" value="WalJ/YycJ-like"/>
</dbReference>
<dbReference type="SMART" id="SM00849">
    <property type="entry name" value="Lactamase_B"/>
    <property type="match status" value="1"/>
</dbReference>
<accession>A0A397RW59</accession>
<dbReference type="InterPro" id="IPR001279">
    <property type="entry name" value="Metallo-B-lactamas"/>
</dbReference>
<dbReference type="Pfam" id="PF12706">
    <property type="entry name" value="Lactamase_B_2"/>
    <property type="match status" value="1"/>
</dbReference>
<dbReference type="InParanoid" id="A0A397RW59"/>
<feature type="domain" description="Metallo-beta-lactamase" evidence="1">
    <location>
        <begin position="11"/>
        <end position="208"/>
    </location>
</feature>
<dbReference type="FunCoup" id="A0A397RW59">
    <property type="interactions" value="71"/>
</dbReference>
<evidence type="ECO:0000259" key="1">
    <source>
        <dbReference type="SMART" id="SM00849"/>
    </source>
</evidence>
<dbReference type="InterPro" id="IPR036866">
    <property type="entry name" value="RibonucZ/Hydroxyglut_hydro"/>
</dbReference>
<evidence type="ECO:0000313" key="3">
    <source>
        <dbReference type="Proteomes" id="UP000266506"/>
    </source>
</evidence>
<organism evidence="2 3">
    <name type="scientific">Anaeroplasma bactoclasticum</name>
    <dbReference type="NCBI Taxonomy" id="2088"/>
    <lineage>
        <taxon>Bacteria</taxon>
        <taxon>Bacillati</taxon>
        <taxon>Mycoplasmatota</taxon>
        <taxon>Mollicutes</taxon>
        <taxon>Anaeroplasmatales</taxon>
        <taxon>Anaeroplasmataceae</taxon>
        <taxon>Anaeroplasma</taxon>
    </lineage>
</organism>
<dbReference type="OrthoDB" id="9781189at2"/>
<dbReference type="PANTHER" id="PTHR47619:SF1">
    <property type="entry name" value="EXODEOXYRIBONUCLEASE WALJ"/>
    <property type="match status" value="1"/>
</dbReference>
<proteinExistence type="predicted"/>
<dbReference type="Proteomes" id="UP000266506">
    <property type="component" value="Unassembled WGS sequence"/>
</dbReference>
<dbReference type="Gene3D" id="3.60.15.10">
    <property type="entry name" value="Ribonuclease Z/Hydroxyacylglutathione hydrolase-like"/>
    <property type="match status" value="1"/>
</dbReference>
<comment type="caution">
    <text evidence="2">The sequence shown here is derived from an EMBL/GenBank/DDBJ whole genome shotgun (WGS) entry which is preliminary data.</text>
</comment>
<evidence type="ECO:0000313" key="2">
    <source>
        <dbReference type="EMBL" id="RIA75867.1"/>
    </source>
</evidence>
<name>A0A397RW59_9MOLU</name>
<reference evidence="2 3" key="1">
    <citation type="submission" date="2018-08" db="EMBL/GenBank/DDBJ databases">
        <title>Genomic Encyclopedia of Archaeal and Bacterial Type Strains, Phase II (KMG-II): from individual species to whole genera.</title>
        <authorList>
            <person name="Goeker M."/>
        </authorList>
    </citation>
    <scope>NUCLEOTIDE SEQUENCE [LARGE SCALE GENOMIC DNA]</scope>
    <source>
        <strain evidence="2 3">ATCC 27112</strain>
    </source>
</reference>
<keyword evidence="3" id="KW-1185">Reference proteome</keyword>
<gene>
    <name evidence="2" type="ORF">EI71_01040</name>
</gene>
<dbReference type="PANTHER" id="PTHR47619">
    <property type="entry name" value="METALLO-HYDROLASE YYCJ-RELATED"/>
    <property type="match status" value="1"/>
</dbReference>
<dbReference type="EMBL" id="QXEV01000009">
    <property type="protein sequence ID" value="RIA75867.1"/>
    <property type="molecule type" value="Genomic_DNA"/>
</dbReference>
<dbReference type="SUPFAM" id="SSF56281">
    <property type="entry name" value="Metallo-hydrolase/oxidoreductase"/>
    <property type="match status" value="1"/>
</dbReference>